<evidence type="ECO:0000256" key="3">
    <source>
        <dbReference type="ARBA" id="ARBA00022692"/>
    </source>
</evidence>
<feature type="transmembrane region" description="Helical" evidence="6">
    <location>
        <begin position="412"/>
        <end position="430"/>
    </location>
</feature>
<dbReference type="GO" id="GO:0005886">
    <property type="term" value="C:plasma membrane"/>
    <property type="evidence" value="ECO:0007669"/>
    <property type="project" value="UniProtKB-SubCell"/>
</dbReference>
<evidence type="ECO:0000256" key="6">
    <source>
        <dbReference type="SAM" id="Phobius"/>
    </source>
</evidence>
<feature type="transmembrane region" description="Helical" evidence="6">
    <location>
        <begin position="84"/>
        <end position="103"/>
    </location>
</feature>
<keyword evidence="8" id="KW-1185">Reference proteome</keyword>
<dbReference type="EMBL" id="RKLR01000003">
    <property type="protein sequence ID" value="MBX0323119.1"/>
    <property type="molecule type" value="Genomic_DNA"/>
</dbReference>
<feature type="transmembrane region" description="Helical" evidence="6">
    <location>
        <begin position="287"/>
        <end position="310"/>
    </location>
</feature>
<dbReference type="PANTHER" id="PTHR30250:SF28">
    <property type="entry name" value="POLYSACCHARIDE BIOSYNTHESIS PROTEIN"/>
    <property type="match status" value="1"/>
</dbReference>
<keyword evidence="3 6" id="KW-0812">Transmembrane</keyword>
<dbReference type="RefSeq" id="WP_220618100.1">
    <property type="nucleotide sequence ID" value="NZ_RKLR01000003.1"/>
</dbReference>
<evidence type="ECO:0000256" key="2">
    <source>
        <dbReference type="ARBA" id="ARBA00022475"/>
    </source>
</evidence>
<name>A0AAW4PPT1_9EURY</name>
<proteinExistence type="predicted"/>
<dbReference type="PANTHER" id="PTHR30250">
    <property type="entry name" value="PST FAMILY PREDICTED COLANIC ACID TRANSPORTER"/>
    <property type="match status" value="1"/>
</dbReference>
<feature type="transmembrane region" description="Helical" evidence="6">
    <location>
        <begin position="436"/>
        <end position="460"/>
    </location>
</feature>
<dbReference type="AlphaFoldDB" id="A0AAW4PPT1"/>
<comment type="subcellular location">
    <subcellularLocation>
        <location evidence="1">Cell membrane</location>
        <topology evidence="1">Multi-pass membrane protein</topology>
    </subcellularLocation>
</comment>
<feature type="transmembrane region" description="Helical" evidence="6">
    <location>
        <begin position="316"/>
        <end position="333"/>
    </location>
</feature>
<protein>
    <submittedName>
        <fullName evidence="7">Oligosaccharide flippase family protein</fullName>
    </submittedName>
</protein>
<dbReference type="Proteomes" id="UP001430377">
    <property type="component" value="Unassembled WGS sequence"/>
</dbReference>
<feature type="transmembrane region" description="Helical" evidence="6">
    <location>
        <begin position="43"/>
        <end position="63"/>
    </location>
</feature>
<evidence type="ECO:0000313" key="7">
    <source>
        <dbReference type="EMBL" id="MBX0323119.1"/>
    </source>
</evidence>
<feature type="transmembrane region" description="Helical" evidence="6">
    <location>
        <begin position="246"/>
        <end position="266"/>
    </location>
</feature>
<evidence type="ECO:0000313" key="8">
    <source>
        <dbReference type="Proteomes" id="UP001430377"/>
    </source>
</evidence>
<feature type="transmembrane region" description="Helical" evidence="6">
    <location>
        <begin position="157"/>
        <end position="190"/>
    </location>
</feature>
<feature type="transmembrane region" description="Helical" evidence="6">
    <location>
        <begin position="115"/>
        <end position="136"/>
    </location>
</feature>
<dbReference type="InterPro" id="IPR050833">
    <property type="entry name" value="Poly_Biosynth_Transport"/>
</dbReference>
<keyword evidence="2" id="KW-1003">Cell membrane</keyword>
<evidence type="ECO:0000256" key="5">
    <source>
        <dbReference type="ARBA" id="ARBA00023136"/>
    </source>
</evidence>
<feature type="transmembrane region" description="Helical" evidence="6">
    <location>
        <begin position="381"/>
        <end position="400"/>
    </location>
</feature>
<organism evidence="7 8">
    <name type="scientific">Haloarcula rubra</name>
    <dbReference type="NCBI Taxonomy" id="2487747"/>
    <lineage>
        <taxon>Archaea</taxon>
        <taxon>Methanobacteriati</taxon>
        <taxon>Methanobacteriota</taxon>
        <taxon>Stenosarchaea group</taxon>
        <taxon>Halobacteria</taxon>
        <taxon>Halobacteriales</taxon>
        <taxon>Haloarculaceae</taxon>
        <taxon>Haloarcula</taxon>
    </lineage>
</organism>
<evidence type="ECO:0000256" key="4">
    <source>
        <dbReference type="ARBA" id="ARBA00022989"/>
    </source>
</evidence>
<sequence length="478" mass="50411">MSIGDTDFGVQVGIGFIGRVVTMLVAFLGAIVLARVLGPDGYGSFYILMATVSVLDNPVTGWANACRKRLTEEGFPAGEAVGSTLLGVLVAAIAVTLGSWLAAPYIAQFTGQPDGWALLSLLFLGMVTYVGTLEILKASAQFGMSQWMIAGRDVVRVLAQGALVLAGLGVVGMVGGMVIANLLAAPVVIYLLGIRPEFPSRETVRSVSRFARSSIPNGFFSTAQNRMDTLLLAFLATPGIVGNYEVALRLTTPAMFVAGVAGSGLMGRISNRRSKQQDVENDIQNNLSYVSIIALPLFVGALTVGTPVIVTLFSNQYSGAGAFVAGLALFHLFRSQKTVLGSTLDGFDRPDLNLRISGLVFGLNLLLGVALFFAIGPIGVVVATIISEAVGYVTTAYLVRSLVPSLTLIPQPVIHQAVSGLVMGTVVYTARELLPLRWWGYVIFVVALGGGTYFATLLVISEPFRGTVRAITRDAGLI</sequence>
<keyword evidence="5 6" id="KW-0472">Membrane</keyword>
<dbReference type="Pfam" id="PF13440">
    <property type="entry name" value="Polysacc_synt_3"/>
    <property type="match status" value="1"/>
</dbReference>
<gene>
    <name evidence="7" type="ORF">EGH21_08775</name>
</gene>
<keyword evidence="4 6" id="KW-1133">Transmembrane helix</keyword>
<reference evidence="7 8" key="1">
    <citation type="submission" date="2021-06" db="EMBL/GenBank/DDBJ databases">
        <title>Halomicroarcula sp. a new haloarchaeum isolated from saline soil.</title>
        <authorList>
            <person name="Duran-Viseras A."/>
            <person name="Sanchez-Porro C."/>
            <person name="Ventosa A."/>
        </authorList>
    </citation>
    <scope>NUCLEOTIDE SEQUENCE [LARGE SCALE GENOMIC DNA]</scope>
    <source>
        <strain evidence="7 8">F13</strain>
    </source>
</reference>
<comment type="caution">
    <text evidence="7">The sequence shown here is derived from an EMBL/GenBank/DDBJ whole genome shotgun (WGS) entry which is preliminary data.</text>
</comment>
<feature type="transmembrane region" description="Helical" evidence="6">
    <location>
        <begin position="354"/>
        <end position="375"/>
    </location>
</feature>
<evidence type="ECO:0000256" key="1">
    <source>
        <dbReference type="ARBA" id="ARBA00004651"/>
    </source>
</evidence>
<accession>A0AAW4PPT1</accession>
<feature type="transmembrane region" description="Helical" evidence="6">
    <location>
        <begin position="12"/>
        <end position="37"/>
    </location>
</feature>